<evidence type="ECO:0000313" key="6">
    <source>
        <dbReference type="EMBL" id="KAG4418188.1"/>
    </source>
</evidence>
<dbReference type="GO" id="GO:0050660">
    <property type="term" value="F:flavin adenine dinucleotide binding"/>
    <property type="evidence" value="ECO:0007669"/>
    <property type="project" value="InterPro"/>
</dbReference>
<dbReference type="Pfam" id="PF00743">
    <property type="entry name" value="FMO-like"/>
    <property type="match status" value="1"/>
</dbReference>
<keyword evidence="5" id="KW-0560">Oxidoreductase</keyword>
<proteinExistence type="inferred from homology"/>
<dbReference type="GO" id="GO:0004499">
    <property type="term" value="F:N,N-dimethylaniline monooxygenase activity"/>
    <property type="evidence" value="ECO:0007669"/>
    <property type="project" value="InterPro"/>
</dbReference>
<evidence type="ECO:0000256" key="2">
    <source>
        <dbReference type="ARBA" id="ARBA00022630"/>
    </source>
</evidence>
<keyword evidence="4" id="KW-0521">NADP</keyword>
<dbReference type="OrthoDB" id="66881at2759"/>
<dbReference type="PRINTS" id="PR00370">
    <property type="entry name" value="FMOXYGENASE"/>
</dbReference>
<dbReference type="InterPro" id="IPR000960">
    <property type="entry name" value="Flavin_mOase"/>
</dbReference>
<dbReference type="PANTHER" id="PTHR23023">
    <property type="entry name" value="DIMETHYLANILINE MONOOXYGENASE"/>
    <property type="match status" value="1"/>
</dbReference>
<evidence type="ECO:0000256" key="3">
    <source>
        <dbReference type="ARBA" id="ARBA00022827"/>
    </source>
</evidence>
<dbReference type="InterPro" id="IPR050346">
    <property type="entry name" value="FMO-like"/>
</dbReference>
<dbReference type="EMBL" id="JAFJYH010000135">
    <property type="protein sequence ID" value="KAG4418188.1"/>
    <property type="molecule type" value="Genomic_DNA"/>
</dbReference>
<dbReference type="GO" id="GO:0050661">
    <property type="term" value="F:NADP binding"/>
    <property type="evidence" value="ECO:0007669"/>
    <property type="project" value="InterPro"/>
</dbReference>
<comment type="caution">
    <text evidence="6">The sequence shown here is derived from an EMBL/GenBank/DDBJ whole genome shotgun (WGS) entry which is preliminary data.</text>
</comment>
<comment type="similarity">
    <text evidence="1">Belongs to the FMO family.</text>
</comment>
<dbReference type="SUPFAM" id="SSF51905">
    <property type="entry name" value="FAD/NAD(P)-binding domain"/>
    <property type="match status" value="2"/>
</dbReference>
<organism evidence="6 7">
    <name type="scientific">Cadophora malorum</name>
    <dbReference type="NCBI Taxonomy" id="108018"/>
    <lineage>
        <taxon>Eukaryota</taxon>
        <taxon>Fungi</taxon>
        <taxon>Dikarya</taxon>
        <taxon>Ascomycota</taxon>
        <taxon>Pezizomycotina</taxon>
        <taxon>Leotiomycetes</taxon>
        <taxon>Helotiales</taxon>
        <taxon>Ploettnerulaceae</taxon>
        <taxon>Cadophora</taxon>
    </lineage>
</organism>
<dbReference type="Proteomes" id="UP000664132">
    <property type="component" value="Unassembled WGS sequence"/>
</dbReference>
<keyword evidence="2" id="KW-0285">Flavoprotein</keyword>
<dbReference type="AlphaFoldDB" id="A0A8H7TG36"/>
<accession>A0A8H7TG36</accession>
<evidence type="ECO:0000256" key="5">
    <source>
        <dbReference type="ARBA" id="ARBA00023002"/>
    </source>
</evidence>
<protein>
    <submittedName>
        <fullName evidence="6">Uncharacterized protein</fullName>
    </submittedName>
</protein>
<dbReference type="Gene3D" id="3.50.50.60">
    <property type="entry name" value="FAD/NAD(P)-binding domain"/>
    <property type="match status" value="1"/>
</dbReference>
<dbReference type="PIRSF" id="PIRSF000332">
    <property type="entry name" value="FMO"/>
    <property type="match status" value="1"/>
</dbReference>
<evidence type="ECO:0000313" key="7">
    <source>
        <dbReference type="Proteomes" id="UP000664132"/>
    </source>
</evidence>
<dbReference type="InterPro" id="IPR020946">
    <property type="entry name" value="Flavin_mOase-like"/>
</dbReference>
<keyword evidence="7" id="KW-1185">Reference proteome</keyword>
<keyword evidence="3" id="KW-0274">FAD</keyword>
<gene>
    <name evidence="6" type="ORF">IFR04_008709</name>
</gene>
<evidence type="ECO:0000256" key="4">
    <source>
        <dbReference type="ARBA" id="ARBA00022857"/>
    </source>
</evidence>
<name>A0A8H7TG36_9HELO</name>
<dbReference type="InterPro" id="IPR036188">
    <property type="entry name" value="FAD/NAD-bd_sf"/>
</dbReference>
<reference evidence="6" key="1">
    <citation type="submission" date="2021-02" db="EMBL/GenBank/DDBJ databases">
        <title>Genome sequence Cadophora malorum strain M34.</title>
        <authorList>
            <person name="Stefanovic E."/>
            <person name="Vu D."/>
            <person name="Scully C."/>
            <person name="Dijksterhuis J."/>
            <person name="Roader J."/>
            <person name="Houbraken J."/>
        </authorList>
    </citation>
    <scope>NUCLEOTIDE SEQUENCE</scope>
    <source>
        <strain evidence="6">M34</strain>
    </source>
</reference>
<evidence type="ECO:0000256" key="1">
    <source>
        <dbReference type="ARBA" id="ARBA00009183"/>
    </source>
</evidence>
<sequence length="521" mass="57653">MEEISVAVIGAGPAGLAVLKNLKEEGFKVTGYEKRDSVGGVWAYSDDPLTTSTLSETVSNVSKFGNSFTDFPISDDLPAHLTASQTCDYIKSYAKHFDLDQHIQLNTSVNWIKRNANDTKWQISTTQAGKAEIKEFDKVAICSGLSTKAIVPKFGGEESFKGEILHVQSFKRPSEFTGKRVLVVGIGNSGCDTTTQLIGHAKDIYLSHRGGVKILPRVVDGAPLDLVVSRQKNVIKFALDRYLPSVSRFLFDWTIERYSQQAFKLDPSWRLSPAPSLANHQPVICDALVNSLWAKEATSVHGLKRFIGEDKVELLDGTVLEVDTVILCTGYEPDFSITPDFNPLDTEKGGKTAGINETPLARLYQNIFPPQYADSLAIINYIALADGAITISDLVAMALPQIWKGRSPLPSVEVMNAAIDKHHEWVRELGKDDSVYTGIVRPGPWFAFLNSAAGTGVDEKLGYGWEGWKFWMSDMKMSALLMRGVMTPFMYRVFDEGKRKMWEGARDAIVHANEVVKVYGR</sequence>